<dbReference type="AlphaFoldDB" id="A0A2K8UFK8"/>
<dbReference type="Proteomes" id="UP000232638">
    <property type="component" value="Chromosome"/>
</dbReference>
<proteinExistence type="predicted"/>
<name>A0A2K8UFK8_9GAMM</name>
<accession>A0A2K8UFK8</accession>
<evidence type="ECO:0000313" key="2">
    <source>
        <dbReference type="EMBL" id="AUB84374.1"/>
    </source>
</evidence>
<keyword evidence="3" id="KW-1185">Reference proteome</keyword>
<protein>
    <recommendedName>
        <fullName evidence="1">DUF2281 domain-containing protein</fullName>
    </recommendedName>
</protein>
<dbReference type="OrthoDB" id="8451054at2"/>
<reference evidence="2 3" key="1">
    <citation type="submission" date="2017-03" db="EMBL/GenBank/DDBJ databases">
        <title>Complete genome sequence of Candidatus 'Thiodictyon syntrophicum' sp. nov. strain Cad16T, a photolithoautotroph purple sulfur bacterium isolated from an alpine meromictic lake.</title>
        <authorList>
            <person name="Luedin S.M."/>
            <person name="Pothier J.F."/>
            <person name="Danza F."/>
            <person name="Storelli N."/>
            <person name="Wittwer M."/>
            <person name="Tonolla M."/>
        </authorList>
    </citation>
    <scope>NUCLEOTIDE SEQUENCE [LARGE SCALE GENOMIC DNA]</scope>
    <source>
        <strain evidence="2 3">Cad16T</strain>
    </source>
</reference>
<organism evidence="2 3">
    <name type="scientific">Candidatus Thiodictyon syntrophicum</name>
    <dbReference type="NCBI Taxonomy" id="1166950"/>
    <lineage>
        <taxon>Bacteria</taxon>
        <taxon>Pseudomonadati</taxon>
        <taxon>Pseudomonadota</taxon>
        <taxon>Gammaproteobacteria</taxon>
        <taxon>Chromatiales</taxon>
        <taxon>Chromatiaceae</taxon>
        <taxon>Thiodictyon</taxon>
    </lineage>
</organism>
<evidence type="ECO:0000259" key="1">
    <source>
        <dbReference type="Pfam" id="PF10047"/>
    </source>
</evidence>
<sequence length="66" mass="7475">MTIDEQLLETLHQLPPDLQAEVVDFAAFLRYRAPHRSHPEAIQPEPLPVLSGRVPPGWKDAIHEPC</sequence>
<dbReference type="EMBL" id="CP020370">
    <property type="protein sequence ID" value="AUB84374.1"/>
    <property type="molecule type" value="Genomic_DNA"/>
</dbReference>
<gene>
    <name evidence="2" type="ORF">THSYN_27850</name>
</gene>
<dbReference type="RefSeq" id="WP_100922029.1">
    <property type="nucleotide sequence ID" value="NZ_CP020370.1"/>
</dbReference>
<feature type="domain" description="DUF2281" evidence="1">
    <location>
        <begin position="7"/>
        <end position="48"/>
    </location>
</feature>
<dbReference type="KEGG" id="tsy:THSYN_27850"/>
<dbReference type="Pfam" id="PF10047">
    <property type="entry name" value="DUF2281"/>
    <property type="match status" value="1"/>
</dbReference>
<evidence type="ECO:0000313" key="3">
    <source>
        <dbReference type="Proteomes" id="UP000232638"/>
    </source>
</evidence>
<dbReference type="InterPro" id="IPR018739">
    <property type="entry name" value="DUF2281"/>
</dbReference>